<keyword evidence="2" id="KW-1185">Reference proteome</keyword>
<dbReference type="InterPro" id="IPR036412">
    <property type="entry name" value="HAD-like_sf"/>
</dbReference>
<name>A0A2N3L778_9PROT</name>
<dbReference type="EMBL" id="NXGX01000003">
    <property type="protein sequence ID" value="PKR58648.1"/>
    <property type="molecule type" value="Genomic_DNA"/>
</dbReference>
<dbReference type="SUPFAM" id="SSF56784">
    <property type="entry name" value="HAD-like"/>
    <property type="match status" value="1"/>
</dbReference>
<dbReference type="Proteomes" id="UP000233332">
    <property type="component" value="Unassembled WGS sequence"/>
</dbReference>
<dbReference type="PANTHER" id="PTHR12725">
    <property type="entry name" value="HALOACID DEHALOGENASE-LIKE HYDROLASE"/>
    <property type="match status" value="1"/>
</dbReference>
<dbReference type="SFLD" id="SFLDG01129">
    <property type="entry name" value="C1.5:_HAD__Beta-PGM__Phosphata"/>
    <property type="match status" value="1"/>
</dbReference>
<gene>
    <name evidence="1" type="ORF">COO92_07170</name>
</gene>
<dbReference type="AlphaFoldDB" id="A0A2N3L778"/>
<organism evidence="1 2">
    <name type="scientific">Thalassospira lohafexi</name>
    <dbReference type="NCBI Taxonomy" id="744227"/>
    <lineage>
        <taxon>Bacteria</taxon>
        <taxon>Pseudomonadati</taxon>
        <taxon>Pseudomonadota</taxon>
        <taxon>Alphaproteobacteria</taxon>
        <taxon>Rhodospirillales</taxon>
        <taxon>Thalassospiraceae</taxon>
        <taxon>Thalassospira</taxon>
    </lineage>
</organism>
<sequence length="231" mass="25821">MTSPLKSRSDLPHMDAGSVLIFDLDNTLYPAACNLFAQVSNLIGNYVRDTLSLEPDEAYRVQKDYFHRYGTTLRGLMTEHEIDPADYLSKVHDIDVSVVAPAPDLAAALDDLPGRKLIFTNASRGHAERVMERLGIADRFETIFDIVDAQYIPKPEQAPYDLLLARDGIDPGKAVYFEDMAKNLLPAKEMGMTTVWVHTDLEWAQAGRDDPRIDHQTDDIVGFLRTLANGS</sequence>
<dbReference type="Gene3D" id="3.40.50.1000">
    <property type="entry name" value="HAD superfamily/HAD-like"/>
    <property type="match status" value="1"/>
</dbReference>
<dbReference type="NCBIfam" id="TIGR01993">
    <property type="entry name" value="Pyr-5-nucltdase"/>
    <property type="match status" value="1"/>
</dbReference>
<comment type="caution">
    <text evidence="1">The sequence shown here is derived from an EMBL/GenBank/DDBJ whole genome shotgun (WGS) entry which is preliminary data.</text>
</comment>
<evidence type="ECO:0000313" key="1">
    <source>
        <dbReference type="EMBL" id="PKR58648.1"/>
    </source>
</evidence>
<dbReference type="SFLD" id="SFLDS00003">
    <property type="entry name" value="Haloacid_Dehalogenase"/>
    <property type="match status" value="1"/>
</dbReference>
<dbReference type="InterPro" id="IPR010237">
    <property type="entry name" value="Pyr-5-nucltdase"/>
</dbReference>
<dbReference type="SFLD" id="SFLDG01132">
    <property type="entry name" value="C1.5.3:_5'-Nucleotidase_Like"/>
    <property type="match status" value="1"/>
</dbReference>
<dbReference type="RefSeq" id="WP_101301037.1">
    <property type="nucleotide sequence ID" value="NZ_NXGX01000003.1"/>
</dbReference>
<reference evidence="1 2" key="1">
    <citation type="submission" date="2017-09" db="EMBL/GenBank/DDBJ databases">
        <title>Biodiversity and function of Thalassospira species in the particle-attached aromatic-hydrocarbon-degrading consortia from the surface seawater of the China South Sea.</title>
        <authorList>
            <person name="Dong C."/>
            <person name="Lai Q."/>
            <person name="Shao Z."/>
        </authorList>
    </citation>
    <scope>NUCLEOTIDE SEQUENCE [LARGE SCALE GENOMIC DNA]</scope>
    <source>
        <strain evidence="1 2">139Z-12</strain>
    </source>
</reference>
<evidence type="ECO:0000313" key="2">
    <source>
        <dbReference type="Proteomes" id="UP000233332"/>
    </source>
</evidence>
<dbReference type="Gene3D" id="1.10.150.450">
    <property type="match status" value="1"/>
</dbReference>
<dbReference type="PANTHER" id="PTHR12725:SF117">
    <property type="entry name" value="HALOACID DEHALOGENASE-LIKE HYDROLASE"/>
    <property type="match status" value="1"/>
</dbReference>
<protein>
    <submittedName>
        <fullName evidence="1">Pyrimidine 5'-nucleotidase</fullName>
    </submittedName>
</protein>
<accession>A0A2N3L778</accession>
<dbReference type="InterPro" id="IPR006439">
    <property type="entry name" value="HAD-SF_hydro_IA"/>
</dbReference>
<proteinExistence type="predicted"/>
<dbReference type="InterPro" id="IPR023214">
    <property type="entry name" value="HAD_sf"/>
</dbReference>
<dbReference type="Pfam" id="PF00702">
    <property type="entry name" value="Hydrolase"/>
    <property type="match status" value="1"/>
</dbReference>
<dbReference type="NCBIfam" id="TIGR01509">
    <property type="entry name" value="HAD-SF-IA-v3"/>
    <property type="match status" value="1"/>
</dbReference>